<evidence type="ECO:0000313" key="6">
    <source>
        <dbReference type="Proteomes" id="UP000191135"/>
    </source>
</evidence>
<feature type="domain" description="Glycosyltransferase subfamily 4-like N-terminal" evidence="4">
    <location>
        <begin position="69"/>
        <end position="160"/>
    </location>
</feature>
<organism evidence="5 6">
    <name type="scientific">Martelella mediterranea DSM 17316</name>
    <dbReference type="NCBI Taxonomy" id="1122214"/>
    <lineage>
        <taxon>Bacteria</taxon>
        <taxon>Pseudomonadati</taxon>
        <taxon>Pseudomonadota</taxon>
        <taxon>Alphaproteobacteria</taxon>
        <taxon>Hyphomicrobiales</taxon>
        <taxon>Aurantimonadaceae</taxon>
        <taxon>Martelella</taxon>
    </lineage>
</organism>
<dbReference type="EC" id="2.4.1.57" evidence="5"/>
<protein>
    <submittedName>
        <fullName evidence="5">GDP-mannose-dependent alpha-(1-6)-phosphatidylinositol monomannoside mannosyltransferase</fullName>
        <ecNumber evidence="5">2.4.1.57</ecNumber>
    </submittedName>
</protein>
<dbReference type="SUPFAM" id="SSF53756">
    <property type="entry name" value="UDP-Glycosyltransferase/glycogen phosphorylase"/>
    <property type="match status" value="1"/>
</dbReference>
<reference evidence="5 6" key="1">
    <citation type="submission" date="2017-03" db="EMBL/GenBank/DDBJ databases">
        <title>Foreign affairs: Plasmid Transfer between Roseobacters and Rhizobia.</title>
        <authorList>
            <person name="Bartling P."/>
            <person name="Bunk B."/>
            <person name="Overmann J."/>
            <person name="Brinkmann H."/>
            <person name="Petersen J."/>
        </authorList>
    </citation>
    <scope>NUCLEOTIDE SEQUENCE [LARGE SCALE GENOMIC DNA]</scope>
    <source>
        <strain evidence="5 6">MACL11</strain>
    </source>
</reference>
<dbReference type="PANTHER" id="PTHR12526:SF640">
    <property type="entry name" value="COLANIC ACID BIOSYNTHESIS GLYCOSYLTRANSFERASE WCAL-RELATED"/>
    <property type="match status" value="1"/>
</dbReference>
<dbReference type="PANTHER" id="PTHR12526">
    <property type="entry name" value="GLYCOSYLTRANSFERASE"/>
    <property type="match status" value="1"/>
</dbReference>
<dbReference type="CDD" id="cd03801">
    <property type="entry name" value="GT4_PimA-like"/>
    <property type="match status" value="1"/>
</dbReference>
<evidence type="ECO:0000256" key="1">
    <source>
        <dbReference type="ARBA" id="ARBA00009481"/>
    </source>
</evidence>
<keyword evidence="2 5" id="KW-0328">Glycosyltransferase</keyword>
<sequence>MTAKLVFAYPGDLSTRTGGYGYDRRMIAGLETLGWDVELLALGDGFPHPASAVKQNAERLLSALPDGALVMIDGLAFGILDGWAARESARLRIVALVHHPLALETGLDADLQAVLQESEHKALSLARHIVVTSPETGREVESRFAIPPDDITVALPGTDPAPVSACDGDPPHIVSVGSLIPRKAHDVLVDALKLIEDLPWRATIAGSRDMDAPTARALERQIAALGLHDRILLAGDCDDTRALLASADIFALASRYEGYGMVFAEALSQGVPVIACRAGAIPDVVPPDAGILVPVDDSAGFAEALEKMITDKAFHAEMAAAARRAGERLPGWDDTARTISESLEAIA</sequence>
<dbReference type="STRING" id="1122214.Mame_03144"/>
<comment type="similarity">
    <text evidence="1">Belongs to the glycosyltransferase group 1 family. Glycosyltransferase 4 subfamily.</text>
</comment>
<evidence type="ECO:0000256" key="2">
    <source>
        <dbReference type="ARBA" id="ARBA00022676"/>
    </source>
</evidence>
<dbReference type="Pfam" id="PF13692">
    <property type="entry name" value="Glyco_trans_1_4"/>
    <property type="match status" value="1"/>
</dbReference>
<name>A0A1U9Z452_9HYPH</name>
<proteinExistence type="inferred from homology"/>
<keyword evidence="3 5" id="KW-0808">Transferase</keyword>
<dbReference type="OrthoDB" id="9781738at2"/>
<gene>
    <name evidence="5" type="primary">pimB</name>
    <name evidence="5" type="ORF">Mame_03144</name>
</gene>
<dbReference type="AlphaFoldDB" id="A0A1U9Z452"/>
<dbReference type="eggNOG" id="COG0438">
    <property type="taxonomic scope" value="Bacteria"/>
</dbReference>
<dbReference type="GO" id="GO:0016757">
    <property type="term" value="F:glycosyltransferase activity"/>
    <property type="evidence" value="ECO:0007669"/>
    <property type="project" value="UniProtKB-KW"/>
</dbReference>
<dbReference type="Gene3D" id="3.40.50.2000">
    <property type="entry name" value="Glycogen Phosphorylase B"/>
    <property type="match status" value="2"/>
</dbReference>
<dbReference type="KEGG" id="mmed:Mame_03144"/>
<evidence type="ECO:0000313" key="5">
    <source>
        <dbReference type="EMBL" id="AQZ52456.1"/>
    </source>
</evidence>
<evidence type="ECO:0000256" key="3">
    <source>
        <dbReference type="ARBA" id="ARBA00022679"/>
    </source>
</evidence>
<dbReference type="InterPro" id="IPR028098">
    <property type="entry name" value="Glyco_trans_4-like_N"/>
</dbReference>
<accession>A0A1U9Z452</accession>
<keyword evidence="6" id="KW-1185">Reference proteome</keyword>
<evidence type="ECO:0000259" key="4">
    <source>
        <dbReference type="Pfam" id="PF13439"/>
    </source>
</evidence>
<dbReference type="RefSeq" id="WP_018064133.1">
    <property type="nucleotide sequence ID" value="NZ_AQWH01000006.1"/>
</dbReference>
<dbReference type="Pfam" id="PF13439">
    <property type="entry name" value="Glyco_transf_4"/>
    <property type="match status" value="1"/>
</dbReference>
<dbReference type="EMBL" id="CP020330">
    <property type="protein sequence ID" value="AQZ52456.1"/>
    <property type="molecule type" value="Genomic_DNA"/>
</dbReference>
<dbReference type="Proteomes" id="UP000191135">
    <property type="component" value="Chromosome"/>
</dbReference>